<organism evidence="2 3">
    <name type="scientific">Abyssobacteria bacterium (strain SURF_5)</name>
    <dbReference type="NCBI Taxonomy" id="2093360"/>
    <lineage>
        <taxon>Bacteria</taxon>
        <taxon>Pseudomonadati</taxon>
        <taxon>Candidatus Hydrogenedentota</taxon>
        <taxon>Candidatus Abyssobacteria</taxon>
    </lineage>
</organism>
<dbReference type="EMBL" id="QZKU01000117">
    <property type="protein sequence ID" value="RJP17237.1"/>
    <property type="molecule type" value="Genomic_DNA"/>
</dbReference>
<keyword evidence="1" id="KW-0732">Signal</keyword>
<evidence type="ECO:0000313" key="2">
    <source>
        <dbReference type="EMBL" id="RJP17237.1"/>
    </source>
</evidence>
<evidence type="ECO:0000256" key="1">
    <source>
        <dbReference type="SAM" id="SignalP"/>
    </source>
</evidence>
<comment type="caution">
    <text evidence="2">The sequence shown here is derived from an EMBL/GenBank/DDBJ whole genome shotgun (WGS) entry which is preliminary data.</text>
</comment>
<feature type="signal peptide" evidence="1">
    <location>
        <begin position="1"/>
        <end position="27"/>
    </location>
</feature>
<feature type="chain" id="PRO_5017473619" description="Nuclear transport factor 2 family protein" evidence="1">
    <location>
        <begin position="28"/>
        <end position="157"/>
    </location>
</feature>
<evidence type="ECO:0008006" key="4">
    <source>
        <dbReference type="Google" id="ProtNLM"/>
    </source>
</evidence>
<proteinExistence type="predicted"/>
<name>A0A3A4N5V5_ABYX5</name>
<accession>A0A3A4N5V5</accession>
<dbReference type="AlphaFoldDB" id="A0A3A4N5V5"/>
<evidence type="ECO:0000313" key="3">
    <source>
        <dbReference type="Proteomes" id="UP000265882"/>
    </source>
</evidence>
<gene>
    <name evidence="2" type="ORF">C4520_17190</name>
</gene>
<protein>
    <recommendedName>
        <fullName evidence="4">Nuclear transport factor 2 family protein</fullName>
    </recommendedName>
</protein>
<dbReference type="InterPro" id="IPR032710">
    <property type="entry name" value="NTF2-like_dom_sf"/>
</dbReference>
<dbReference type="Gene3D" id="3.10.450.50">
    <property type="match status" value="1"/>
</dbReference>
<sequence length="157" mass="17237">MKACGKGLTFLFLLLVISIAPSGTASAQSADQAAINRVLDQLEEAYVNENMGLLSSLISDSGFILLIKKPADPSMALVLNKAQLLDGTAKRWADEDFLEHKHVNRRIIIDGPIAKSISVMKEQTKARKKMESPIFHILAKEDTQWRLVFSASALGDE</sequence>
<reference evidence="2 3" key="1">
    <citation type="journal article" date="2017" name="ISME J.">
        <title>Energy and carbon metabolisms in a deep terrestrial subsurface fluid microbial community.</title>
        <authorList>
            <person name="Momper L."/>
            <person name="Jungbluth S.P."/>
            <person name="Lee M.D."/>
            <person name="Amend J.P."/>
        </authorList>
    </citation>
    <scope>NUCLEOTIDE SEQUENCE [LARGE SCALE GENOMIC DNA]</scope>
    <source>
        <strain evidence="2">SURF_5</strain>
    </source>
</reference>
<dbReference type="SUPFAM" id="SSF54427">
    <property type="entry name" value="NTF2-like"/>
    <property type="match status" value="1"/>
</dbReference>
<dbReference type="Proteomes" id="UP000265882">
    <property type="component" value="Unassembled WGS sequence"/>
</dbReference>